<name>A0AAV3QA32_LITER</name>
<evidence type="ECO:0000256" key="1">
    <source>
        <dbReference type="SAM" id="MobiDB-lite"/>
    </source>
</evidence>
<dbReference type="EMBL" id="BAABME010003955">
    <property type="protein sequence ID" value="GAA0160674.1"/>
    <property type="molecule type" value="Genomic_DNA"/>
</dbReference>
<sequence>MQSGVLSRQTSICSSGIPIKKRRFPFVPLPSPPREEVAAPCSETNNTENKRESTGIDSSVVGNTSKDSVLKSDVIKNSLNEVKKEIAADIIASSVLTDVCTEPRASAICPPMQLDVKKEASADLRVNSVQNNVDSGKSQDEGISSAVISASVDEVNRNFSSLVKEISAGHDVPNSNLRYPTVNVKKEMDNFQSEGDNKHELSTALGNVKLSMILNEVVNSSLGDQTVDLSSQVIDKPLLSLALSKAELPENMGADATVTDSNVIMSSTDRSNWDLNTTMDAWEGSTEDAASHDTLGADEFSSSLVTHDVKHSLTSTSLVDVRVDKGKQVEEPFEEGSARSNSSMSFQQLNAEDSLCLSLSTSSPQNSGWVMPQIILQRPITNSVSSGSRIVKSEPVHENLKPDLLLVPGGTMESLNTFVNKTKIVGCEDSKSLVSNSPKVIEPTSFKSEVSQECNQQTHSGANPSLKRPSDNIIQTQKSCSSSFTVVTGSITPQQPVVSKLSTPSEMTACVGVLDRSERYSNTTGINIKDIMNPSITRQMPEPVNYSDDPGICDDGKVNSSEAMTFSLQRSDNINNEPNTFPEDPSSDKEKISAILEGDTYVSDYQSDGNLGVVSQTGRDDGLREKVDDDYEDGEVRELPLKSVLEGPTRGRMLSENIKEIDDGSEMGVPPDQSTIYEKRNDIELHDESNVHNEPTEALINENCNQHVSNYVSLPVTISEPVASVQTEAKVPENSLVNPSVEDKVPGVQENELIGHGETNLMDIILESVSVARNENNKVSNEAGKNDNGDNVVGISNSSLSKVKVTVNEHNSFKDSAFGGKGSRIITLPRASNSPSKIRFLPGRSFTAWSGRERYSDVDGGNLQFQGNREDTYADESRKFTWDRSFRSSRMDFKRDRGRDTGRFNSLPKKWDFPSKSYDVPADRRFNRTRRASAVADSGIRSNDFVVAPDFTGTSASSIGRKPLTEEFRSFRQSSSRKLSPESRDGGTIRSLPNLHRIPESGSDSPGLRHKRFLRGLPDDISDPVYTRPQASYDEIGDQFVRGNQEFCTIQRRVFPWVRSKSPRTSRALPRSPGTWASSRRRFNDDFNNPSDQIQHRPMYRVERMRSPDRVCYTDDLGDRRRVSPNYVARANEPRDMDFTQENGHIRPTISGRRSPSDLMFPRTTRRLDVVDSRGRTDSDEYFSRPIHSCRFHEFRGDGSNVERRKSSEQRGLFRPSRPSHGGGNENYSNNAEDGSRPLRFCSDHDTDSFQRSNVRQRDVDGGTKTRPLKHRQIRSTESREGSFRQAEEVWHDESFSDGSGMKKRRFGCP</sequence>
<keyword evidence="3" id="KW-1185">Reference proteome</keyword>
<feature type="compositionally biased region" description="Basic and acidic residues" evidence="1">
    <location>
        <begin position="1197"/>
        <end position="1209"/>
    </location>
</feature>
<evidence type="ECO:0000313" key="3">
    <source>
        <dbReference type="Proteomes" id="UP001454036"/>
    </source>
</evidence>
<comment type="caution">
    <text evidence="2">The sequence shown here is derived from an EMBL/GenBank/DDBJ whole genome shotgun (WGS) entry which is preliminary data.</text>
</comment>
<feature type="region of interest" description="Disordered" evidence="1">
    <location>
        <begin position="970"/>
        <end position="1016"/>
    </location>
</feature>
<organism evidence="2 3">
    <name type="scientific">Lithospermum erythrorhizon</name>
    <name type="common">Purple gromwell</name>
    <name type="synonym">Lithospermum officinale var. erythrorhizon</name>
    <dbReference type="NCBI Taxonomy" id="34254"/>
    <lineage>
        <taxon>Eukaryota</taxon>
        <taxon>Viridiplantae</taxon>
        <taxon>Streptophyta</taxon>
        <taxon>Embryophyta</taxon>
        <taxon>Tracheophyta</taxon>
        <taxon>Spermatophyta</taxon>
        <taxon>Magnoliopsida</taxon>
        <taxon>eudicotyledons</taxon>
        <taxon>Gunneridae</taxon>
        <taxon>Pentapetalae</taxon>
        <taxon>asterids</taxon>
        <taxon>lamiids</taxon>
        <taxon>Boraginales</taxon>
        <taxon>Boraginaceae</taxon>
        <taxon>Boraginoideae</taxon>
        <taxon>Lithospermeae</taxon>
        <taxon>Lithospermum</taxon>
    </lineage>
</organism>
<accession>A0AAV3QA32</accession>
<feature type="region of interest" description="Disordered" evidence="1">
    <location>
        <begin position="24"/>
        <end position="63"/>
    </location>
</feature>
<feature type="compositionally biased region" description="Polar residues" evidence="1">
    <location>
        <begin position="607"/>
        <end position="617"/>
    </location>
</feature>
<gene>
    <name evidence="2" type="ORF">LIER_17174</name>
</gene>
<feature type="region of interest" description="Disordered" evidence="1">
    <location>
        <begin position="607"/>
        <end position="626"/>
    </location>
</feature>
<dbReference type="PANTHER" id="PTHR34536:SF4">
    <property type="entry name" value="BTZ DOMAIN-CONTAINING PROTEIN"/>
    <property type="match status" value="1"/>
</dbReference>
<feature type="region of interest" description="Disordered" evidence="1">
    <location>
        <begin position="1138"/>
        <end position="1162"/>
    </location>
</feature>
<dbReference type="PANTHER" id="PTHR34536">
    <property type="entry name" value="DENTIN SIALOPHOSPHOPROTEIN-LIKE PROTEIN"/>
    <property type="match status" value="1"/>
</dbReference>
<feature type="compositionally biased region" description="Basic and acidic residues" evidence="1">
    <location>
        <begin position="1275"/>
        <end position="1287"/>
    </location>
</feature>
<protein>
    <submittedName>
        <fullName evidence="2">Uncharacterized protein</fullName>
    </submittedName>
</protein>
<proteinExistence type="predicted"/>
<feature type="compositionally biased region" description="Basic and acidic residues" evidence="1">
    <location>
        <begin position="1234"/>
        <end position="1249"/>
    </location>
</feature>
<dbReference type="Proteomes" id="UP001454036">
    <property type="component" value="Unassembled WGS sequence"/>
</dbReference>
<evidence type="ECO:0000313" key="2">
    <source>
        <dbReference type="EMBL" id="GAA0160674.1"/>
    </source>
</evidence>
<feature type="region of interest" description="Disordered" evidence="1">
    <location>
        <begin position="1063"/>
        <end position="1093"/>
    </location>
</feature>
<reference evidence="2 3" key="1">
    <citation type="submission" date="2024-01" db="EMBL/GenBank/DDBJ databases">
        <title>The complete chloroplast genome sequence of Lithospermum erythrorhizon: insights into the phylogenetic relationship among Boraginaceae species and the maternal lineages of purple gromwells.</title>
        <authorList>
            <person name="Okada T."/>
            <person name="Watanabe K."/>
        </authorList>
    </citation>
    <scope>NUCLEOTIDE SEQUENCE [LARGE SCALE GENOMIC DNA]</scope>
</reference>
<feature type="region of interest" description="Disordered" evidence="1">
    <location>
        <begin position="1197"/>
        <end position="1287"/>
    </location>
</feature>